<comment type="caution">
    <text evidence="1">The sequence shown here is derived from an EMBL/GenBank/DDBJ whole genome shotgun (WGS) entry which is preliminary data.</text>
</comment>
<proteinExistence type="predicted"/>
<dbReference type="AlphaFoldDB" id="A0AAN8F829"/>
<protein>
    <submittedName>
        <fullName evidence="1">Uncharacterized protein</fullName>
    </submittedName>
</protein>
<name>A0AAN8F829_TRICO</name>
<feature type="non-terminal residue" evidence="1">
    <location>
        <position position="1"/>
    </location>
</feature>
<reference evidence="1 2" key="1">
    <citation type="submission" date="2019-10" db="EMBL/GenBank/DDBJ databases">
        <title>Assembly and Annotation for the nematode Trichostrongylus colubriformis.</title>
        <authorList>
            <person name="Martin J."/>
        </authorList>
    </citation>
    <scope>NUCLEOTIDE SEQUENCE [LARGE SCALE GENOMIC DNA]</scope>
    <source>
        <strain evidence="1">G859</strain>
        <tissue evidence="1">Whole worm</tissue>
    </source>
</reference>
<dbReference type="Proteomes" id="UP001331761">
    <property type="component" value="Unassembled WGS sequence"/>
</dbReference>
<accession>A0AAN8F829</accession>
<gene>
    <name evidence="1" type="ORF">GCK32_011289</name>
</gene>
<evidence type="ECO:0000313" key="1">
    <source>
        <dbReference type="EMBL" id="KAK5974940.1"/>
    </source>
</evidence>
<keyword evidence="2" id="KW-1185">Reference proteome</keyword>
<evidence type="ECO:0000313" key="2">
    <source>
        <dbReference type="Proteomes" id="UP001331761"/>
    </source>
</evidence>
<dbReference type="EMBL" id="WIXE01013617">
    <property type="protein sequence ID" value="KAK5974940.1"/>
    <property type="molecule type" value="Genomic_DNA"/>
</dbReference>
<sequence>WLIADAATDTVSVALNGKAIRIRLKSSTDEVLSYSDLLYEIRSALDLWKGKVWLILSDGSRFHPTTPVEQLSGQSVTIQT</sequence>
<organism evidence="1 2">
    <name type="scientific">Trichostrongylus colubriformis</name>
    <name type="common">Black scour worm</name>
    <dbReference type="NCBI Taxonomy" id="6319"/>
    <lineage>
        <taxon>Eukaryota</taxon>
        <taxon>Metazoa</taxon>
        <taxon>Ecdysozoa</taxon>
        <taxon>Nematoda</taxon>
        <taxon>Chromadorea</taxon>
        <taxon>Rhabditida</taxon>
        <taxon>Rhabditina</taxon>
        <taxon>Rhabditomorpha</taxon>
        <taxon>Strongyloidea</taxon>
        <taxon>Trichostrongylidae</taxon>
        <taxon>Trichostrongylus</taxon>
    </lineage>
</organism>